<dbReference type="OrthoDB" id="8371646at2"/>
<accession>A0A4R5UHZ0</accession>
<keyword evidence="1" id="KW-0472">Membrane</keyword>
<dbReference type="Pfam" id="PF07332">
    <property type="entry name" value="Phage_holin_3_6"/>
    <property type="match status" value="1"/>
</dbReference>
<dbReference type="EMBL" id="SMTL01000003">
    <property type="protein sequence ID" value="TDK35569.1"/>
    <property type="molecule type" value="Genomic_DNA"/>
</dbReference>
<gene>
    <name evidence="2" type="ORF">E2F50_15175</name>
</gene>
<reference evidence="2 3" key="1">
    <citation type="submission" date="2019-03" db="EMBL/GenBank/DDBJ databases">
        <title>Rhizobium sp. nov., an bacterium isolated from biocrust in Mu Us Desert.</title>
        <authorList>
            <person name="Lixiong L."/>
        </authorList>
    </citation>
    <scope>NUCLEOTIDE SEQUENCE [LARGE SCALE GENOMIC DNA]</scope>
    <source>
        <strain evidence="2 3">SPY-1</strain>
    </source>
</reference>
<keyword evidence="3" id="KW-1185">Reference proteome</keyword>
<proteinExistence type="predicted"/>
<dbReference type="InterPro" id="IPR009937">
    <property type="entry name" value="Phage_holin_3_6"/>
</dbReference>
<comment type="caution">
    <text evidence="2">The sequence shown here is derived from an EMBL/GenBank/DDBJ whole genome shotgun (WGS) entry which is preliminary data.</text>
</comment>
<name>A0A4R5UHZ0_9HYPH</name>
<keyword evidence="1" id="KW-0812">Transmembrane</keyword>
<feature type="transmembrane region" description="Helical" evidence="1">
    <location>
        <begin position="88"/>
        <end position="106"/>
    </location>
</feature>
<feature type="transmembrane region" description="Helical" evidence="1">
    <location>
        <begin position="49"/>
        <end position="76"/>
    </location>
</feature>
<evidence type="ECO:0000256" key="1">
    <source>
        <dbReference type="SAM" id="Phobius"/>
    </source>
</evidence>
<evidence type="ECO:0000313" key="2">
    <source>
        <dbReference type="EMBL" id="TDK35569.1"/>
    </source>
</evidence>
<protein>
    <submittedName>
        <fullName evidence="2">Phage holin family protein</fullName>
    </submittedName>
</protein>
<sequence length="138" mass="14355">MANTAENASLSELVTGLVSDISGLFRKEINLAKTEASEKMSHALTGIEAFAAGLVFAIAAVGVLLAALVSALTAFFVHQGMTEPSANALSAVIVGVVVALLAWGMISRGLAALRGDNLKLDRTSASLRRDAQMIKERT</sequence>
<organism evidence="2 3">
    <name type="scientific">Rhizobium deserti</name>
    <dbReference type="NCBI Taxonomy" id="2547961"/>
    <lineage>
        <taxon>Bacteria</taxon>
        <taxon>Pseudomonadati</taxon>
        <taxon>Pseudomonadota</taxon>
        <taxon>Alphaproteobacteria</taxon>
        <taxon>Hyphomicrobiales</taxon>
        <taxon>Rhizobiaceae</taxon>
        <taxon>Rhizobium/Agrobacterium group</taxon>
        <taxon>Rhizobium</taxon>
    </lineage>
</organism>
<keyword evidence="1" id="KW-1133">Transmembrane helix</keyword>
<dbReference type="RefSeq" id="WP_133316990.1">
    <property type="nucleotide sequence ID" value="NZ_SMTL01000003.1"/>
</dbReference>
<dbReference type="Proteomes" id="UP000295238">
    <property type="component" value="Unassembled WGS sequence"/>
</dbReference>
<dbReference type="AlphaFoldDB" id="A0A4R5UHZ0"/>
<evidence type="ECO:0000313" key="3">
    <source>
        <dbReference type="Proteomes" id="UP000295238"/>
    </source>
</evidence>